<feature type="region of interest" description="Disordered" evidence="1">
    <location>
        <begin position="29"/>
        <end position="48"/>
    </location>
</feature>
<accession>A0ABT7N0C1</accession>
<comment type="caution">
    <text evidence="3">The sequence shown here is derived from an EMBL/GenBank/DDBJ whole genome shotgun (WGS) entry which is preliminary data.</text>
</comment>
<gene>
    <name evidence="3" type="ORF">QSV35_12495</name>
</gene>
<sequence>MRHAAAFVIAAAAASVLVACSPAAPAPITTNGASPQGQKATPSARPTAVGAPTCNGIIPSSTVSSFEGVGWTSQTVPFMIGDLEITGGIECQWADFSTASDNMQVFGWAPITAAQAKTARDKLVADGWHVLKDTKDGTYVTEDKSTVVAPDSDGYGTTYLFGDGWVKVADTKQGLLLVDWPQS</sequence>
<name>A0ABT7N0C1_9MICO</name>
<evidence type="ECO:0000313" key="4">
    <source>
        <dbReference type="Proteomes" id="UP001235064"/>
    </source>
</evidence>
<protein>
    <recommendedName>
        <fullName evidence="5">Nitrate ABC transporter substrate-binding protein</fullName>
    </recommendedName>
</protein>
<evidence type="ECO:0000256" key="2">
    <source>
        <dbReference type="SAM" id="SignalP"/>
    </source>
</evidence>
<evidence type="ECO:0008006" key="5">
    <source>
        <dbReference type="Google" id="ProtNLM"/>
    </source>
</evidence>
<dbReference type="RefSeq" id="WP_286289084.1">
    <property type="nucleotide sequence ID" value="NZ_JASXSZ010000003.1"/>
</dbReference>
<proteinExistence type="predicted"/>
<evidence type="ECO:0000313" key="3">
    <source>
        <dbReference type="EMBL" id="MDL9980152.1"/>
    </source>
</evidence>
<reference evidence="3 4" key="1">
    <citation type="submission" date="2023-06" db="EMBL/GenBank/DDBJ databases">
        <title>Microbacterium sp. nov., isolated from a waste landfill.</title>
        <authorList>
            <person name="Wen W."/>
        </authorList>
    </citation>
    <scope>NUCLEOTIDE SEQUENCE [LARGE SCALE GENOMIC DNA]</scope>
    <source>
        <strain evidence="3 4">ASV49</strain>
    </source>
</reference>
<feature type="chain" id="PRO_5046390843" description="Nitrate ABC transporter substrate-binding protein" evidence="2">
    <location>
        <begin position="27"/>
        <end position="183"/>
    </location>
</feature>
<evidence type="ECO:0000256" key="1">
    <source>
        <dbReference type="SAM" id="MobiDB-lite"/>
    </source>
</evidence>
<dbReference type="PROSITE" id="PS51257">
    <property type="entry name" value="PROKAR_LIPOPROTEIN"/>
    <property type="match status" value="1"/>
</dbReference>
<feature type="compositionally biased region" description="Polar residues" evidence="1">
    <location>
        <begin position="29"/>
        <end position="41"/>
    </location>
</feature>
<keyword evidence="2" id="KW-0732">Signal</keyword>
<feature type="signal peptide" evidence="2">
    <location>
        <begin position="1"/>
        <end position="26"/>
    </location>
</feature>
<dbReference type="EMBL" id="JASXSZ010000003">
    <property type="protein sequence ID" value="MDL9980152.1"/>
    <property type="molecule type" value="Genomic_DNA"/>
</dbReference>
<keyword evidence="4" id="KW-1185">Reference proteome</keyword>
<dbReference type="Proteomes" id="UP001235064">
    <property type="component" value="Unassembled WGS sequence"/>
</dbReference>
<organism evidence="3 4">
    <name type="scientific">Microbacterium candidum</name>
    <dbReference type="NCBI Taxonomy" id="3041922"/>
    <lineage>
        <taxon>Bacteria</taxon>
        <taxon>Bacillati</taxon>
        <taxon>Actinomycetota</taxon>
        <taxon>Actinomycetes</taxon>
        <taxon>Micrococcales</taxon>
        <taxon>Microbacteriaceae</taxon>
        <taxon>Microbacterium</taxon>
    </lineage>
</organism>